<feature type="transmembrane region" description="Helical" evidence="1">
    <location>
        <begin position="302"/>
        <end position="321"/>
    </location>
</feature>
<evidence type="ECO:0000256" key="1">
    <source>
        <dbReference type="SAM" id="Phobius"/>
    </source>
</evidence>
<keyword evidence="1" id="KW-0472">Membrane</keyword>
<feature type="transmembrane region" description="Helical" evidence="1">
    <location>
        <begin position="69"/>
        <end position="92"/>
    </location>
</feature>
<organism evidence="2 3">
    <name type="scientific">Candidatus Alectryocaccomicrobium excrementavium</name>
    <dbReference type="NCBI Taxonomy" id="2840668"/>
    <lineage>
        <taxon>Bacteria</taxon>
        <taxon>Bacillati</taxon>
        <taxon>Bacillota</taxon>
        <taxon>Clostridia</taxon>
        <taxon>Candidatus Alectryocaccomicrobium</taxon>
    </lineage>
</organism>
<accession>A0A9D1G0G9</accession>
<evidence type="ECO:0000313" key="3">
    <source>
        <dbReference type="Proteomes" id="UP000824140"/>
    </source>
</evidence>
<sequence length="366" mass="38565">MNRLSYRGAVALGIVSLGTRAFFAAYVDSPELLGALWLGVLAGGVVFLPAVAAMYAVQRLRPDDAPEDALVACAGPVLAKIFLALLALVTLYDAASAARILMASSIYEEQRLAAPYLAVLPALLAAALVALSGANGVGGAAGLFMRFAPFLILPIIGTHLGNYRPEHLLPVLGMGWPTIFTGAGKVAGALAPIAALWLVQSGRQTGFAQRERRAKPWLFPALYGAIVLLAATWAVLALMLETNVFSVPQSRIYRLRLLLSNGSSPTYLQLLYVTLWYGALLCSQGFSLFATARLTTAIAPKCPFPLAIWLCALAAALIAGFRLAEQPIAQRLAPWQAVVTGAVLLLTAIAGYIRKGGKAPCAPPKS</sequence>
<feature type="transmembrane region" description="Helical" evidence="1">
    <location>
        <begin position="333"/>
        <end position="353"/>
    </location>
</feature>
<proteinExistence type="predicted"/>
<feature type="transmembrane region" description="Helical" evidence="1">
    <location>
        <begin position="220"/>
        <end position="240"/>
    </location>
</feature>
<reference evidence="2" key="1">
    <citation type="submission" date="2020-10" db="EMBL/GenBank/DDBJ databases">
        <authorList>
            <person name="Gilroy R."/>
        </authorList>
    </citation>
    <scope>NUCLEOTIDE SEQUENCE</scope>
    <source>
        <strain evidence="2">13766</strain>
    </source>
</reference>
<dbReference type="GO" id="GO:0009847">
    <property type="term" value="P:spore germination"/>
    <property type="evidence" value="ECO:0007669"/>
    <property type="project" value="InterPro"/>
</dbReference>
<evidence type="ECO:0000313" key="2">
    <source>
        <dbReference type="EMBL" id="HIS93033.1"/>
    </source>
</evidence>
<dbReference type="Pfam" id="PF03845">
    <property type="entry name" value="Spore_permease"/>
    <property type="match status" value="1"/>
</dbReference>
<reference evidence="2" key="2">
    <citation type="journal article" date="2021" name="PeerJ">
        <title>Extensive microbial diversity within the chicken gut microbiome revealed by metagenomics and culture.</title>
        <authorList>
            <person name="Gilroy R."/>
            <person name="Ravi A."/>
            <person name="Getino M."/>
            <person name="Pursley I."/>
            <person name="Horton D.L."/>
            <person name="Alikhan N.F."/>
            <person name="Baker D."/>
            <person name="Gharbi K."/>
            <person name="Hall N."/>
            <person name="Watson M."/>
            <person name="Adriaenssens E.M."/>
            <person name="Foster-Nyarko E."/>
            <person name="Jarju S."/>
            <person name="Secka A."/>
            <person name="Antonio M."/>
            <person name="Oren A."/>
            <person name="Chaudhuri R.R."/>
            <person name="La Ragione R."/>
            <person name="Hildebrand F."/>
            <person name="Pallen M.J."/>
        </authorList>
    </citation>
    <scope>NUCLEOTIDE SEQUENCE</scope>
    <source>
        <strain evidence="2">13766</strain>
    </source>
</reference>
<name>A0A9D1G0G9_9FIRM</name>
<gene>
    <name evidence="2" type="ORF">IAA84_08475</name>
</gene>
<dbReference type="GO" id="GO:0016020">
    <property type="term" value="C:membrane"/>
    <property type="evidence" value="ECO:0007669"/>
    <property type="project" value="InterPro"/>
</dbReference>
<feature type="transmembrane region" description="Helical" evidence="1">
    <location>
        <begin position="267"/>
        <end position="290"/>
    </location>
</feature>
<feature type="transmembrane region" description="Helical" evidence="1">
    <location>
        <begin position="174"/>
        <end position="199"/>
    </location>
</feature>
<dbReference type="AlphaFoldDB" id="A0A9D1G0G9"/>
<dbReference type="EMBL" id="DVJN01000170">
    <property type="protein sequence ID" value="HIS93033.1"/>
    <property type="molecule type" value="Genomic_DNA"/>
</dbReference>
<dbReference type="InterPro" id="IPR004761">
    <property type="entry name" value="Spore_GerAB"/>
</dbReference>
<keyword evidence="1" id="KW-1133">Transmembrane helix</keyword>
<feature type="transmembrane region" description="Helical" evidence="1">
    <location>
        <begin position="34"/>
        <end position="57"/>
    </location>
</feature>
<feature type="transmembrane region" description="Helical" evidence="1">
    <location>
        <begin position="112"/>
        <end position="131"/>
    </location>
</feature>
<keyword evidence="1" id="KW-0812">Transmembrane</keyword>
<comment type="caution">
    <text evidence="2">The sequence shown here is derived from an EMBL/GenBank/DDBJ whole genome shotgun (WGS) entry which is preliminary data.</text>
</comment>
<feature type="transmembrane region" description="Helical" evidence="1">
    <location>
        <begin position="143"/>
        <end position="162"/>
    </location>
</feature>
<dbReference type="Proteomes" id="UP000824140">
    <property type="component" value="Unassembled WGS sequence"/>
</dbReference>
<protein>
    <submittedName>
        <fullName evidence="2">GerAB/ArcD/ProY family transporter</fullName>
    </submittedName>
</protein>